<feature type="transmembrane region" description="Helical" evidence="1">
    <location>
        <begin position="71"/>
        <end position="87"/>
    </location>
</feature>
<feature type="transmembrane region" description="Helical" evidence="1">
    <location>
        <begin position="7"/>
        <end position="24"/>
    </location>
</feature>
<dbReference type="EMBL" id="JAROCC010000001">
    <property type="protein sequence ID" value="MDN4605872.1"/>
    <property type="molecule type" value="Genomic_DNA"/>
</dbReference>
<keyword evidence="1" id="KW-0812">Transmembrane</keyword>
<keyword evidence="4" id="KW-1185">Reference proteome</keyword>
<organism evidence="3 4">
    <name type="scientific">Sporosarcina highlanderae</name>
    <dbReference type="NCBI Taxonomy" id="3035916"/>
    <lineage>
        <taxon>Bacteria</taxon>
        <taxon>Bacillati</taxon>
        <taxon>Bacillota</taxon>
        <taxon>Bacilli</taxon>
        <taxon>Bacillales</taxon>
        <taxon>Caryophanaceae</taxon>
        <taxon>Sporosarcina</taxon>
    </lineage>
</organism>
<sequence length="148" mass="16721">MFRINGILAGIFFLLGLFAFFYSFQFSEVAAFWPKFFAVVLMALAIALIVDTKLKPDREQVSENTISTREYKLLAIIAASTVIYMIALDLLGFTVSSIVLLFILFWIFGYRQLKNALIISIASSVVVTVIFQVLLNVPLPQGLFENFY</sequence>
<dbReference type="RefSeq" id="WP_301241341.1">
    <property type="nucleotide sequence ID" value="NZ_JAROCC010000001.1"/>
</dbReference>
<evidence type="ECO:0000259" key="2">
    <source>
        <dbReference type="Pfam" id="PF07331"/>
    </source>
</evidence>
<feature type="transmembrane region" description="Helical" evidence="1">
    <location>
        <begin position="30"/>
        <end position="50"/>
    </location>
</feature>
<proteinExistence type="predicted"/>
<evidence type="ECO:0000256" key="1">
    <source>
        <dbReference type="SAM" id="Phobius"/>
    </source>
</evidence>
<keyword evidence="1" id="KW-0472">Membrane</keyword>
<gene>
    <name evidence="3" type="ORF">P5G49_00080</name>
</gene>
<keyword evidence="1" id="KW-1133">Transmembrane helix</keyword>
<dbReference type="Pfam" id="PF07331">
    <property type="entry name" value="TctB"/>
    <property type="match status" value="1"/>
</dbReference>
<feature type="domain" description="DUF1468" evidence="2">
    <location>
        <begin position="8"/>
        <end position="140"/>
    </location>
</feature>
<comment type="caution">
    <text evidence="3">The sequence shown here is derived from an EMBL/GenBank/DDBJ whole genome shotgun (WGS) entry which is preliminary data.</text>
</comment>
<name>A0ABT8JLR1_9BACL</name>
<dbReference type="Proteomes" id="UP001175097">
    <property type="component" value="Unassembled WGS sequence"/>
</dbReference>
<accession>A0ABT8JLR1</accession>
<evidence type="ECO:0000313" key="4">
    <source>
        <dbReference type="Proteomes" id="UP001175097"/>
    </source>
</evidence>
<feature type="transmembrane region" description="Helical" evidence="1">
    <location>
        <begin position="93"/>
        <end position="110"/>
    </location>
</feature>
<protein>
    <submittedName>
        <fullName evidence="3">Tripartite tricarboxylate transporter TctB family protein</fullName>
    </submittedName>
</protein>
<evidence type="ECO:0000313" key="3">
    <source>
        <dbReference type="EMBL" id="MDN4605872.1"/>
    </source>
</evidence>
<dbReference type="InterPro" id="IPR009936">
    <property type="entry name" value="DUF1468"/>
</dbReference>
<reference evidence="3" key="1">
    <citation type="submission" date="2023-03" db="EMBL/GenBank/DDBJ databases">
        <title>MT1 and MT2 Draft Genomes of Novel Species.</title>
        <authorList>
            <person name="Venkateswaran K."/>
        </authorList>
    </citation>
    <scope>NUCLEOTIDE SEQUENCE</scope>
    <source>
        <strain evidence="3">F6_3S_P_2</strain>
    </source>
</reference>
<feature type="transmembrane region" description="Helical" evidence="1">
    <location>
        <begin position="117"/>
        <end position="139"/>
    </location>
</feature>